<keyword evidence="12" id="KW-1185">Reference proteome</keyword>
<dbReference type="InterPro" id="IPR000700">
    <property type="entry name" value="PAS-assoc_C"/>
</dbReference>
<evidence type="ECO:0000259" key="8">
    <source>
        <dbReference type="PROSITE" id="PS50110"/>
    </source>
</evidence>
<dbReference type="PRINTS" id="PR00344">
    <property type="entry name" value="BCTRLSENSOR"/>
</dbReference>
<dbReference type="GO" id="GO:0000155">
    <property type="term" value="F:phosphorelay sensor kinase activity"/>
    <property type="evidence" value="ECO:0007669"/>
    <property type="project" value="InterPro"/>
</dbReference>
<dbReference type="InterPro" id="IPR001789">
    <property type="entry name" value="Sig_transdc_resp-reg_receiver"/>
</dbReference>
<evidence type="ECO:0000313" key="11">
    <source>
        <dbReference type="EMBL" id="SDF17845.1"/>
    </source>
</evidence>
<keyword evidence="5" id="KW-0418">Kinase</keyword>
<dbReference type="SUPFAM" id="SSF55785">
    <property type="entry name" value="PYP-like sensor domain (PAS domain)"/>
    <property type="match status" value="4"/>
</dbReference>
<evidence type="ECO:0000256" key="5">
    <source>
        <dbReference type="ARBA" id="ARBA00022777"/>
    </source>
</evidence>
<dbReference type="InterPro" id="IPR003594">
    <property type="entry name" value="HATPase_dom"/>
</dbReference>
<organism evidence="11 12">
    <name type="scientific">Thalassobaculum litoreum DSM 18839</name>
    <dbReference type="NCBI Taxonomy" id="1123362"/>
    <lineage>
        <taxon>Bacteria</taxon>
        <taxon>Pseudomonadati</taxon>
        <taxon>Pseudomonadota</taxon>
        <taxon>Alphaproteobacteria</taxon>
        <taxon>Rhodospirillales</taxon>
        <taxon>Thalassobaculaceae</taxon>
        <taxon>Thalassobaculum</taxon>
    </lineage>
</organism>
<comment type="catalytic activity">
    <reaction evidence="1">
        <text>ATP + protein L-histidine = ADP + protein N-phospho-L-histidine.</text>
        <dbReference type="EC" id="2.7.13.3"/>
    </reaction>
</comment>
<dbReference type="PROSITE" id="PS50109">
    <property type="entry name" value="HIS_KIN"/>
    <property type="match status" value="1"/>
</dbReference>
<evidence type="ECO:0000259" key="7">
    <source>
        <dbReference type="PROSITE" id="PS50109"/>
    </source>
</evidence>
<dbReference type="SMART" id="SM00086">
    <property type="entry name" value="PAC"/>
    <property type="match status" value="3"/>
</dbReference>
<evidence type="ECO:0000256" key="3">
    <source>
        <dbReference type="ARBA" id="ARBA00022553"/>
    </source>
</evidence>
<dbReference type="Pfam" id="PF12860">
    <property type="entry name" value="PAS_7"/>
    <property type="match status" value="1"/>
</dbReference>
<dbReference type="EC" id="2.7.13.3" evidence="2"/>
<dbReference type="PANTHER" id="PTHR43304">
    <property type="entry name" value="PHYTOCHROME-LIKE PROTEIN CPH1"/>
    <property type="match status" value="1"/>
</dbReference>
<dbReference type="Gene3D" id="3.30.565.10">
    <property type="entry name" value="Histidine kinase-like ATPase, C-terminal domain"/>
    <property type="match status" value="1"/>
</dbReference>
<evidence type="ECO:0000313" key="12">
    <source>
        <dbReference type="Proteomes" id="UP000198615"/>
    </source>
</evidence>
<dbReference type="AlphaFoldDB" id="A0A8G2BH04"/>
<dbReference type="PROSITE" id="PS50110">
    <property type="entry name" value="RESPONSE_REGULATORY"/>
    <property type="match status" value="1"/>
</dbReference>
<evidence type="ECO:0000256" key="6">
    <source>
        <dbReference type="PROSITE-ProRule" id="PRU00169"/>
    </source>
</evidence>
<dbReference type="PANTHER" id="PTHR43304:SF1">
    <property type="entry name" value="PAC DOMAIN-CONTAINING PROTEIN"/>
    <property type="match status" value="1"/>
</dbReference>
<dbReference type="Proteomes" id="UP000198615">
    <property type="component" value="Unassembled WGS sequence"/>
</dbReference>
<dbReference type="SMART" id="SM00091">
    <property type="entry name" value="PAS"/>
    <property type="match status" value="4"/>
</dbReference>
<dbReference type="InterPro" id="IPR036097">
    <property type="entry name" value="HisK_dim/P_sf"/>
</dbReference>
<dbReference type="SUPFAM" id="SSF52172">
    <property type="entry name" value="CheY-like"/>
    <property type="match status" value="1"/>
</dbReference>
<sequence>MIADPKADPAAPASPVSVPVRYAEMGEAHRAALLDFAVAHSSIVFYLVDIDADRRTVYISDNVEAVTGHPAARFVDDSGFGTSLIHPDDMDTYFGTLDATPEKTGETVIEYRLRDSDGDYMWIRDRLRMIEDSAPGEPRMLVGSMADITIEKEAVARVGQAEAINRVLLGNVLDAIVATDEDGLIVEFNPAAEKMFGYSRGRAIGQPIGDLIVSDEHRAGPDGGVPLFAADGRMSRASRRLETQAKRADGGLFPVEIAIAHAEIDGKAIIIADIQDISERLAARAERQKIAQLLQDAINSMSEGFVISAPDSTVLYCNEAFSAPYGMTPEEMVGSDRTQNIKRFFKNVRRFDGRLVEGDTSQIRWIVSRLADYDGEPIEVELTNGEWRLMVNHRTTDGGSVTIRADITGRKRAEQSLRQSEALIRRILDACPVPVGMTQAEDGRIIYESPASRQMFQRDSMGGAMSARDFFVDPADRDRYLEILRRDRRVDAFETFLRRSDGTEFCASVAARLVEYQGHEVVVSSTYDLTERRKLEEEMARQREALHQSEKLSALGELLAGVSHELNNPLSVVVGQAMLLRETAREPAIVERARKIGDAADRCARIVKTFLAMARQQPSEMRPVRLNDIVESALEMTGYMLRTHDVDVSLELNPTVPSIMADGDQINQVLTNLIVNALHAMENQPMPHRLRLVTHYDRGRRQAVLKVIDNGRGVPEEVASRIFEPFFTTKDLGEGTGIGLTIVHRIVDAHGGAISLDSAPGKGATFVLRFPTCAAIGDQDGDEIEGGEDTGLSVLVIDDEPEVAEIIRESLASDGHTVDVATSGRAALERLLFRQYDAILSDVRMPDLDGPALYSVVCDRHPELLARMAFITGDTMSPAIRRFLDDAGRPYLEKPVMPAELRSLISRLAEAGA</sequence>
<dbReference type="InterPro" id="IPR011006">
    <property type="entry name" value="CheY-like_superfamily"/>
</dbReference>
<dbReference type="SMART" id="SM00388">
    <property type="entry name" value="HisKA"/>
    <property type="match status" value="1"/>
</dbReference>
<evidence type="ECO:0000256" key="4">
    <source>
        <dbReference type="ARBA" id="ARBA00022679"/>
    </source>
</evidence>
<dbReference type="InterPro" id="IPR052162">
    <property type="entry name" value="Sensor_kinase/Photoreceptor"/>
</dbReference>
<feature type="domain" description="PAS" evidence="9">
    <location>
        <begin position="161"/>
        <end position="217"/>
    </location>
</feature>
<protein>
    <recommendedName>
        <fullName evidence="2">histidine kinase</fullName>
        <ecNumber evidence="2">2.7.13.3</ecNumber>
    </recommendedName>
</protein>
<dbReference type="InterPro" id="IPR035965">
    <property type="entry name" value="PAS-like_dom_sf"/>
</dbReference>
<dbReference type="PROSITE" id="PS50113">
    <property type="entry name" value="PAC"/>
    <property type="match status" value="1"/>
</dbReference>
<name>A0A8G2BH04_9PROT</name>
<feature type="domain" description="Histidine kinase" evidence="7">
    <location>
        <begin position="561"/>
        <end position="774"/>
    </location>
</feature>
<dbReference type="EMBL" id="FNBW01000001">
    <property type="protein sequence ID" value="SDF17845.1"/>
    <property type="molecule type" value="Genomic_DNA"/>
</dbReference>
<dbReference type="NCBIfam" id="TIGR00229">
    <property type="entry name" value="sensory_box"/>
    <property type="match status" value="4"/>
</dbReference>
<dbReference type="Pfam" id="PF00072">
    <property type="entry name" value="Response_reg"/>
    <property type="match status" value="1"/>
</dbReference>
<comment type="caution">
    <text evidence="11">The sequence shown here is derived from an EMBL/GenBank/DDBJ whole genome shotgun (WGS) entry which is preliminary data.</text>
</comment>
<dbReference type="Gene3D" id="3.40.50.2300">
    <property type="match status" value="1"/>
</dbReference>
<dbReference type="Pfam" id="PF02518">
    <property type="entry name" value="HATPase_c"/>
    <property type="match status" value="1"/>
</dbReference>
<accession>A0A8G2BH04</accession>
<feature type="domain" description="Response regulatory" evidence="8">
    <location>
        <begin position="793"/>
        <end position="909"/>
    </location>
</feature>
<dbReference type="Gene3D" id="3.30.450.20">
    <property type="entry name" value="PAS domain"/>
    <property type="match status" value="4"/>
</dbReference>
<dbReference type="InterPro" id="IPR004358">
    <property type="entry name" value="Sig_transdc_His_kin-like_C"/>
</dbReference>
<dbReference type="SUPFAM" id="SSF47384">
    <property type="entry name" value="Homodimeric domain of signal transducing histidine kinase"/>
    <property type="match status" value="1"/>
</dbReference>
<dbReference type="CDD" id="cd00156">
    <property type="entry name" value="REC"/>
    <property type="match status" value="1"/>
</dbReference>
<evidence type="ECO:0000256" key="1">
    <source>
        <dbReference type="ARBA" id="ARBA00000085"/>
    </source>
</evidence>
<dbReference type="Gene3D" id="1.10.287.130">
    <property type="match status" value="1"/>
</dbReference>
<proteinExistence type="predicted"/>
<dbReference type="InterPro" id="IPR003661">
    <property type="entry name" value="HisK_dim/P_dom"/>
</dbReference>
<dbReference type="CDD" id="cd00082">
    <property type="entry name" value="HisKA"/>
    <property type="match status" value="1"/>
</dbReference>
<keyword evidence="4" id="KW-0808">Transferase</keyword>
<dbReference type="InterPro" id="IPR013655">
    <property type="entry name" value="PAS_fold_3"/>
</dbReference>
<dbReference type="InterPro" id="IPR005467">
    <property type="entry name" value="His_kinase_dom"/>
</dbReference>
<dbReference type="Pfam" id="PF08447">
    <property type="entry name" value="PAS_3"/>
    <property type="match status" value="1"/>
</dbReference>
<dbReference type="SMART" id="SM00448">
    <property type="entry name" value="REC"/>
    <property type="match status" value="1"/>
</dbReference>
<feature type="domain" description="PAC" evidence="10">
    <location>
        <begin position="107"/>
        <end position="160"/>
    </location>
</feature>
<dbReference type="InterPro" id="IPR036890">
    <property type="entry name" value="HATPase_C_sf"/>
</dbReference>
<dbReference type="CDD" id="cd00130">
    <property type="entry name" value="PAS"/>
    <property type="match status" value="3"/>
</dbReference>
<reference evidence="11 12" key="1">
    <citation type="submission" date="2016-10" db="EMBL/GenBank/DDBJ databases">
        <authorList>
            <person name="Varghese N."/>
            <person name="Submissions S."/>
        </authorList>
    </citation>
    <scope>NUCLEOTIDE SEQUENCE [LARGE SCALE GENOMIC DNA]</scope>
    <source>
        <strain evidence="11 12">DSM 18839</strain>
    </source>
</reference>
<dbReference type="SUPFAM" id="SSF55874">
    <property type="entry name" value="ATPase domain of HSP90 chaperone/DNA topoisomerase II/histidine kinase"/>
    <property type="match status" value="1"/>
</dbReference>
<keyword evidence="3 6" id="KW-0597">Phosphoprotein</keyword>
<feature type="domain" description="PAS" evidence="9">
    <location>
        <begin position="286"/>
        <end position="334"/>
    </location>
</feature>
<evidence type="ECO:0000259" key="10">
    <source>
        <dbReference type="PROSITE" id="PS50113"/>
    </source>
</evidence>
<dbReference type="SMART" id="SM00387">
    <property type="entry name" value="HATPase_c"/>
    <property type="match status" value="1"/>
</dbReference>
<gene>
    <name evidence="11" type="ORF">SAMN05660686_00585</name>
</gene>
<dbReference type="InterPro" id="IPR001610">
    <property type="entry name" value="PAC"/>
</dbReference>
<dbReference type="Pfam" id="PF00512">
    <property type="entry name" value="HisKA"/>
    <property type="match status" value="1"/>
</dbReference>
<evidence type="ECO:0000256" key="2">
    <source>
        <dbReference type="ARBA" id="ARBA00012438"/>
    </source>
</evidence>
<dbReference type="InterPro" id="IPR000014">
    <property type="entry name" value="PAS"/>
</dbReference>
<dbReference type="PROSITE" id="PS50112">
    <property type="entry name" value="PAS"/>
    <property type="match status" value="2"/>
</dbReference>
<feature type="modified residue" description="4-aspartylphosphate" evidence="6">
    <location>
        <position position="842"/>
    </location>
</feature>
<evidence type="ECO:0000259" key="9">
    <source>
        <dbReference type="PROSITE" id="PS50112"/>
    </source>
</evidence>
<dbReference type="Pfam" id="PF13426">
    <property type="entry name" value="PAS_9"/>
    <property type="match status" value="2"/>
</dbReference>